<dbReference type="EMBL" id="KI913204">
    <property type="protein sequence ID" value="ETV66963.1"/>
    <property type="molecule type" value="Genomic_DNA"/>
</dbReference>
<feature type="region of interest" description="Disordered" evidence="1">
    <location>
        <begin position="71"/>
        <end position="96"/>
    </location>
</feature>
<protein>
    <recommendedName>
        <fullName evidence="2">PX domain-containing protein</fullName>
    </recommendedName>
</protein>
<accession>W4FJP0</accession>
<dbReference type="STRING" id="112090.W4FJP0"/>
<evidence type="ECO:0000259" key="2">
    <source>
        <dbReference type="PROSITE" id="PS50195"/>
    </source>
</evidence>
<dbReference type="RefSeq" id="XP_009843604.1">
    <property type="nucleotide sequence ID" value="XM_009845302.1"/>
</dbReference>
<dbReference type="Pfam" id="PF00787">
    <property type="entry name" value="PX"/>
    <property type="match status" value="1"/>
</dbReference>
<reference evidence="3" key="1">
    <citation type="submission" date="2013-12" db="EMBL/GenBank/DDBJ databases">
        <title>The Genome Sequence of Aphanomyces astaci APO3.</title>
        <authorList>
            <consortium name="The Broad Institute Genomics Platform"/>
            <person name="Russ C."/>
            <person name="Tyler B."/>
            <person name="van West P."/>
            <person name="Dieguez-Uribeondo J."/>
            <person name="Young S.K."/>
            <person name="Zeng Q."/>
            <person name="Gargeya S."/>
            <person name="Fitzgerald M."/>
            <person name="Abouelleil A."/>
            <person name="Alvarado L."/>
            <person name="Chapman S.B."/>
            <person name="Gainer-Dewar J."/>
            <person name="Goldberg J."/>
            <person name="Griggs A."/>
            <person name="Gujja S."/>
            <person name="Hansen M."/>
            <person name="Howarth C."/>
            <person name="Imamovic A."/>
            <person name="Ireland A."/>
            <person name="Larimer J."/>
            <person name="McCowan C."/>
            <person name="Murphy C."/>
            <person name="Pearson M."/>
            <person name="Poon T.W."/>
            <person name="Priest M."/>
            <person name="Roberts A."/>
            <person name="Saif S."/>
            <person name="Shea T."/>
            <person name="Sykes S."/>
            <person name="Wortman J."/>
            <person name="Nusbaum C."/>
            <person name="Birren B."/>
        </authorList>
    </citation>
    <scope>NUCLEOTIDE SEQUENCE [LARGE SCALE GENOMIC DNA]</scope>
    <source>
        <strain evidence="3">APO3</strain>
    </source>
</reference>
<dbReference type="InterPro" id="IPR001683">
    <property type="entry name" value="PX_dom"/>
</dbReference>
<gene>
    <name evidence="3" type="ORF">H257_16761</name>
</gene>
<evidence type="ECO:0000256" key="1">
    <source>
        <dbReference type="SAM" id="MobiDB-lite"/>
    </source>
</evidence>
<feature type="region of interest" description="Disordered" evidence="1">
    <location>
        <begin position="316"/>
        <end position="336"/>
    </location>
</feature>
<proteinExistence type="predicted"/>
<dbReference type="CDD" id="cd06093">
    <property type="entry name" value="PX_domain"/>
    <property type="match status" value="1"/>
</dbReference>
<dbReference type="EMBL" id="KI913204">
    <property type="protein sequence ID" value="ETV66965.1"/>
    <property type="molecule type" value="Genomic_DNA"/>
</dbReference>
<dbReference type="RefSeq" id="XP_009843606.1">
    <property type="nucleotide sequence ID" value="XM_009845304.1"/>
</dbReference>
<feature type="region of interest" description="Disordered" evidence="1">
    <location>
        <begin position="240"/>
        <end position="259"/>
    </location>
</feature>
<name>W4FJP0_APHAT</name>
<dbReference type="GO" id="GO:0035091">
    <property type="term" value="F:phosphatidylinositol binding"/>
    <property type="evidence" value="ECO:0007669"/>
    <property type="project" value="InterPro"/>
</dbReference>
<evidence type="ECO:0000313" key="3">
    <source>
        <dbReference type="EMBL" id="ETV66963.1"/>
    </source>
</evidence>
<dbReference type="InterPro" id="IPR036871">
    <property type="entry name" value="PX_dom_sf"/>
</dbReference>
<feature type="domain" description="PX" evidence="2">
    <location>
        <begin position="334"/>
        <end position="451"/>
    </location>
</feature>
<organism evidence="3">
    <name type="scientific">Aphanomyces astaci</name>
    <name type="common">Crayfish plague agent</name>
    <dbReference type="NCBI Taxonomy" id="112090"/>
    <lineage>
        <taxon>Eukaryota</taxon>
        <taxon>Sar</taxon>
        <taxon>Stramenopiles</taxon>
        <taxon>Oomycota</taxon>
        <taxon>Saprolegniomycetes</taxon>
        <taxon>Saprolegniales</taxon>
        <taxon>Verrucalvaceae</taxon>
        <taxon>Aphanomyces</taxon>
    </lineage>
</organism>
<dbReference type="Gene3D" id="3.30.1520.10">
    <property type="entry name" value="Phox-like domain"/>
    <property type="match status" value="1"/>
</dbReference>
<dbReference type="VEuPathDB" id="FungiDB:H257_16761"/>
<dbReference type="OrthoDB" id="129140at2759"/>
<sequence>MGCNQSTAATNATAPAECSHHHVVSKYSVEASNRSLLRIADHMDELKDAVPDEVVDKWGWLVEQLVAKGETNDSDGVATMADQGSPPSSEAPDDDTEIVRSVGQPAHVDATPATTIIPKLAESGDVAPPSHVQGETDDSNVEATQDVVDGLVHEVIQGALLESATSQSNQTTPTLDTAEHPIVEQHVESVESTASESQEIVANHPIVEQHVQSVEFTASESPEIVESPASYHAIPSVPYDQQGHTTTLPLSPHDQPPQHEHVDSIVVDDVALGEASLTSTTYESPSPRVETNCLSVESHATTGSHNDTTSQLVQVQPPESEPTLCQPPTSKSWAGVTGAPPTFEIRGTIVEGGVVKYIICQVPNGSAKPVHRRFNEFKLLHATLTPIMAIQRGDQLPVKIPPIPQGGFYTRLYRQNQTLINERSLAFEALLNAIAAHPLASERVEFLQFIA</sequence>
<dbReference type="AlphaFoldDB" id="W4FJP0"/>
<dbReference type="RefSeq" id="XP_009843605.1">
    <property type="nucleotide sequence ID" value="XM_009845303.1"/>
</dbReference>
<dbReference type="SUPFAM" id="SSF64268">
    <property type="entry name" value="PX domain"/>
    <property type="match status" value="1"/>
</dbReference>
<dbReference type="PROSITE" id="PS50195">
    <property type="entry name" value="PX"/>
    <property type="match status" value="1"/>
</dbReference>
<dbReference type="GeneID" id="20818757"/>
<dbReference type="EMBL" id="KI913204">
    <property type="protein sequence ID" value="ETV66964.1"/>
    <property type="molecule type" value="Genomic_DNA"/>
</dbReference>